<comment type="caution">
    <text evidence="2">The sequence shown here is derived from an EMBL/GenBank/DDBJ whole genome shotgun (WGS) entry which is preliminary data.</text>
</comment>
<sequence length="573" mass="66218">MRKWIHHENVALYAACFLLVLYLSPLFLLGENAHVRIHDNLDSNVAWYKVLKESGQILGPIDAVIPQVINGLPRNTFGNEFNLLVWLHYFLPSMTAYAISQAIVRLVAFAGMYLLLKHHVLKEKKGSLITIGTSLCFALTPFWPSGMLSTLGQPIVLWAFLNIREGRSTLKEWSVILLVPFYSSFVLGMFFFLCGAGCLWLYDLLRFKRTNLKLLTAILLMTCLFALIEYRLLLSLVLTEAPSSRNEFLASKLSFPRTIRLFLKNFLVGHNHVMTLHTLVILPVWGYAAFFLWKRGRAGGTGYNRFRSLFIWLMTLNALLSAWYAFWFFKGWQPLKNEIALLNTFNFARFHFLRPLVIYVLFAVALSILLKRKGIWSGFVYQCLFLQLLVLFAFNDEIVYRIWKQPSFKEFYSVELFNEIEEYIEKPKADYRMASVGLHPAIAQYNGFYTLDTYNNFYPLEYKHSFRRVIKGELEKSPLLRKYFDQWGGRCYVFSKELGKNYLLTKDSGVSIQDLSFDANAFAELGGEYLVSAVEIQSAQKNHLVLEKIFHSPSSPWKIYLYRTEVSHAGGAS</sequence>
<feature type="transmembrane region" description="Helical" evidence="1">
    <location>
        <begin position="181"/>
        <end position="202"/>
    </location>
</feature>
<accession>A0ABW2NVH9</accession>
<feature type="transmembrane region" description="Helical" evidence="1">
    <location>
        <begin position="273"/>
        <end position="293"/>
    </location>
</feature>
<organism evidence="2 3">
    <name type="scientific">Fictibacillus iocasae</name>
    <dbReference type="NCBI Taxonomy" id="2715437"/>
    <lineage>
        <taxon>Bacteria</taxon>
        <taxon>Bacillati</taxon>
        <taxon>Bacillota</taxon>
        <taxon>Bacilli</taxon>
        <taxon>Bacillales</taxon>
        <taxon>Fictibacillaceae</taxon>
        <taxon>Fictibacillus</taxon>
    </lineage>
</organism>
<dbReference type="Pfam" id="PF19510">
    <property type="entry name" value="DUF6044"/>
    <property type="match status" value="1"/>
</dbReference>
<feature type="transmembrane region" description="Helical" evidence="1">
    <location>
        <begin position="12"/>
        <end position="30"/>
    </location>
</feature>
<dbReference type="Proteomes" id="UP001596549">
    <property type="component" value="Unassembled WGS sequence"/>
</dbReference>
<feature type="transmembrane region" description="Helical" evidence="1">
    <location>
        <begin position="309"/>
        <end position="329"/>
    </location>
</feature>
<gene>
    <name evidence="2" type="ORF">ACFQPF_16525</name>
</gene>
<name>A0ABW2NVH9_9BACL</name>
<evidence type="ECO:0000256" key="1">
    <source>
        <dbReference type="SAM" id="Phobius"/>
    </source>
</evidence>
<feature type="transmembrane region" description="Helical" evidence="1">
    <location>
        <begin position="375"/>
        <end position="394"/>
    </location>
</feature>
<feature type="transmembrane region" description="Helical" evidence="1">
    <location>
        <begin position="214"/>
        <end position="233"/>
    </location>
</feature>
<keyword evidence="1" id="KW-0812">Transmembrane</keyword>
<keyword evidence="3" id="KW-1185">Reference proteome</keyword>
<dbReference type="RefSeq" id="WP_379750991.1">
    <property type="nucleotide sequence ID" value="NZ_JBHTCP010000051.1"/>
</dbReference>
<reference evidence="3" key="1">
    <citation type="journal article" date="2019" name="Int. J. Syst. Evol. Microbiol.">
        <title>The Global Catalogue of Microorganisms (GCM) 10K type strain sequencing project: providing services to taxonomists for standard genome sequencing and annotation.</title>
        <authorList>
            <consortium name="The Broad Institute Genomics Platform"/>
            <consortium name="The Broad Institute Genome Sequencing Center for Infectious Disease"/>
            <person name="Wu L."/>
            <person name="Ma J."/>
        </authorList>
    </citation>
    <scope>NUCLEOTIDE SEQUENCE [LARGE SCALE GENOMIC DNA]</scope>
    <source>
        <strain evidence="3">NBRC 106396</strain>
    </source>
</reference>
<keyword evidence="1" id="KW-0472">Membrane</keyword>
<dbReference type="EMBL" id="JBHTCP010000051">
    <property type="protein sequence ID" value="MFC7373248.1"/>
    <property type="molecule type" value="Genomic_DNA"/>
</dbReference>
<evidence type="ECO:0000313" key="3">
    <source>
        <dbReference type="Proteomes" id="UP001596549"/>
    </source>
</evidence>
<proteinExistence type="predicted"/>
<feature type="transmembrane region" description="Helical" evidence="1">
    <location>
        <begin position="94"/>
        <end position="116"/>
    </location>
</feature>
<dbReference type="InterPro" id="IPR046107">
    <property type="entry name" value="DUF6044"/>
</dbReference>
<feature type="transmembrane region" description="Helical" evidence="1">
    <location>
        <begin position="128"/>
        <end position="161"/>
    </location>
</feature>
<evidence type="ECO:0000313" key="2">
    <source>
        <dbReference type="EMBL" id="MFC7373248.1"/>
    </source>
</evidence>
<keyword evidence="1" id="KW-1133">Transmembrane helix</keyword>
<feature type="transmembrane region" description="Helical" evidence="1">
    <location>
        <begin position="349"/>
        <end position="370"/>
    </location>
</feature>
<protein>
    <submittedName>
        <fullName evidence="2">DUF6044 family protein</fullName>
    </submittedName>
</protein>